<protein>
    <submittedName>
        <fullName evidence="2">Uncharacterized protein</fullName>
    </submittedName>
</protein>
<dbReference type="EMBL" id="CADEAL010004314">
    <property type="protein sequence ID" value="CAB1456846.1"/>
    <property type="molecule type" value="Genomic_DNA"/>
</dbReference>
<proteinExistence type="predicted"/>
<accession>A0A9N7VR64</accession>
<reference evidence="2" key="1">
    <citation type="submission" date="2020-03" db="EMBL/GenBank/DDBJ databases">
        <authorList>
            <person name="Weist P."/>
        </authorList>
    </citation>
    <scope>NUCLEOTIDE SEQUENCE</scope>
</reference>
<keyword evidence="3" id="KW-1185">Reference proteome</keyword>
<comment type="caution">
    <text evidence="2">The sequence shown here is derived from an EMBL/GenBank/DDBJ whole genome shotgun (WGS) entry which is preliminary data.</text>
</comment>
<sequence length="114" mass="12413">MEESVRGDTDILQQTTTNQDPRSESDRSGSASSNSNYSAITERPEQRQRAATLWHCGQATLMTGTESSGPDSTQNDIIIQACLSQQPFDCPAVCVRSDPITLTLNLHPFSSLLP</sequence>
<evidence type="ECO:0000313" key="3">
    <source>
        <dbReference type="Proteomes" id="UP001153269"/>
    </source>
</evidence>
<dbReference type="AlphaFoldDB" id="A0A9N7VR64"/>
<feature type="compositionally biased region" description="Polar residues" evidence="1">
    <location>
        <begin position="11"/>
        <end position="20"/>
    </location>
</feature>
<name>A0A9N7VR64_PLEPL</name>
<evidence type="ECO:0000256" key="1">
    <source>
        <dbReference type="SAM" id="MobiDB-lite"/>
    </source>
</evidence>
<feature type="region of interest" description="Disordered" evidence="1">
    <location>
        <begin position="1"/>
        <end position="51"/>
    </location>
</feature>
<dbReference type="Proteomes" id="UP001153269">
    <property type="component" value="Unassembled WGS sequence"/>
</dbReference>
<organism evidence="2 3">
    <name type="scientific">Pleuronectes platessa</name>
    <name type="common">European plaice</name>
    <dbReference type="NCBI Taxonomy" id="8262"/>
    <lineage>
        <taxon>Eukaryota</taxon>
        <taxon>Metazoa</taxon>
        <taxon>Chordata</taxon>
        <taxon>Craniata</taxon>
        <taxon>Vertebrata</taxon>
        <taxon>Euteleostomi</taxon>
        <taxon>Actinopterygii</taxon>
        <taxon>Neopterygii</taxon>
        <taxon>Teleostei</taxon>
        <taxon>Neoteleostei</taxon>
        <taxon>Acanthomorphata</taxon>
        <taxon>Carangaria</taxon>
        <taxon>Pleuronectiformes</taxon>
        <taxon>Pleuronectoidei</taxon>
        <taxon>Pleuronectidae</taxon>
        <taxon>Pleuronectes</taxon>
    </lineage>
</organism>
<evidence type="ECO:0000313" key="2">
    <source>
        <dbReference type="EMBL" id="CAB1456846.1"/>
    </source>
</evidence>
<feature type="compositionally biased region" description="Low complexity" evidence="1">
    <location>
        <begin position="28"/>
        <end position="39"/>
    </location>
</feature>
<gene>
    <name evidence="2" type="ORF">PLEPLA_LOCUS44641</name>
</gene>